<evidence type="ECO:0000313" key="3">
    <source>
        <dbReference type="EMBL" id="RYO84047.1"/>
    </source>
</evidence>
<dbReference type="SUPFAM" id="SSF48208">
    <property type="entry name" value="Six-hairpin glycosidases"/>
    <property type="match status" value="1"/>
</dbReference>
<accession>A0A4Q4SV47</accession>
<organism evidence="3 4">
    <name type="scientific">Monosporascus ibericus</name>
    <dbReference type="NCBI Taxonomy" id="155417"/>
    <lineage>
        <taxon>Eukaryota</taxon>
        <taxon>Fungi</taxon>
        <taxon>Dikarya</taxon>
        <taxon>Ascomycota</taxon>
        <taxon>Pezizomycotina</taxon>
        <taxon>Sordariomycetes</taxon>
        <taxon>Xylariomycetidae</taxon>
        <taxon>Xylariales</taxon>
        <taxon>Xylariales incertae sedis</taxon>
        <taxon>Monosporascus</taxon>
    </lineage>
</organism>
<dbReference type="AlphaFoldDB" id="A0A4Q4SV47"/>
<dbReference type="GO" id="GO:0003824">
    <property type="term" value="F:catalytic activity"/>
    <property type="evidence" value="ECO:0007669"/>
    <property type="project" value="UniProtKB-ARBA"/>
</dbReference>
<comment type="caution">
    <text evidence="3">The sequence shown here is derived from an EMBL/GenBank/DDBJ whole genome shotgun (WGS) entry which is preliminary data.</text>
</comment>
<dbReference type="Gene3D" id="2.60.120.260">
    <property type="entry name" value="Galactose-binding domain-like"/>
    <property type="match status" value="2"/>
</dbReference>
<feature type="domain" description="Glycoside hydrolase family 65 C-terminal" evidence="1">
    <location>
        <begin position="442"/>
        <end position="496"/>
    </location>
</feature>
<protein>
    <submittedName>
        <fullName evidence="3">Uncharacterized protein</fullName>
    </submittedName>
</protein>
<dbReference type="InterPro" id="IPR012341">
    <property type="entry name" value="6hp_glycosidase-like_sf"/>
</dbReference>
<proteinExistence type="predicted"/>
<gene>
    <name evidence="3" type="ORF">DL764_009386</name>
</gene>
<dbReference type="InterPro" id="IPR008928">
    <property type="entry name" value="6-hairpin_glycosidase_sf"/>
</dbReference>
<dbReference type="OrthoDB" id="5382128at2759"/>
<feature type="domain" description="Mannosylglycerate hydrolase MGH1-like glycoside hydrolase" evidence="2">
    <location>
        <begin position="98"/>
        <end position="424"/>
    </location>
</feature>
<dbReference type="Gene3D" id="1.50.10.10">
    <property type="match status" value="1"/>
</dbReference>
<dbReference type="InterPro" id="IPR054491">
    <property type="entry name" value="MGH1-like_GH"/>
</dbReference>
<keyword evidence="4" id="KW-1185">Reference proteome</keyword>
<dbReference type="STRING" id="155417.A0A4Q4SV47"/>
<dbReference type="GO" id="GO:0005975">
    <property type="term" value="P:carbohydrate metabolic process"/>
    <property type="evidence" value="ECO:0007669"/>
    <property type="project" value="InterPro"/>
</dbReference>
<dbReference type="Pfam" id="PF22422">
    <property type="entry name" value="MGH1-like_GH"/>
    <property type="match status" value="1"/>
</dbReference>
<name>A0A4Q4SV47_9PEZI</name>
<dbReference type="Pfam" id="PF03633">
    <property type="entry name" value="Glyco_hydro_65C"/>
    <property type="match status" value="1"/>
</dbReference>
<evidence type="ECO:0000313" key="4">
    <source>
        <dbReference type="Proteomes" id="UP000293360"/>
    </source>
</evidence>
<dbReference type="EMBL" id="QJNU01000877">
    <property type="protein sequence ID" value="RYO84047.1"/>
    <property type="molecule type" value="Genomic_DNA"/>
</dbReference>
<dbReference type="InterPro" id="IPR005194">
    <property type="entry name" value="Glyco_hydro_65_C"/>
</dbReference>
<sequence length="803" mass="89087">MLWLFLPLIFTQPTLYPGGSTVQGTLFLDREAHVAGFFGQTFLIDNIPFIDIPDQLIQDVYYYRWTSIQRNIRYVMAGAGWMCTEFVQPVGYAKAFGTIDAAAGHHIDETRWLRSTHYADDYIELYTRGPADSVQYTQWILDAMNRRSMVTGNVEFLSAQLDDMKRMWHEWDFVFDKNVGLYYYKPVWDAQERSLPCYIADPNGTDPVLQNDGPDTFRPSHNAYMIANARAIARTADLAGNKSTEAEFDKLANVLEAAMFKHLWASEQKFFMDIIRPDNPDLTRLTGREQVGLFPYRFGIGLEESYAQPAVDAMFDSQGFMAPYGPTTLEIRDPWFMGEKPDGYCCYWNGMSWPYSTSHTLKSLAAIYRAGNTNVTTQQYYQYLWTYAKTQQNEGRPFVAESHYPFEDDWSANTANHSEHYDHSTNNDDVITGLLGILPQSDDSLIISPIVPDGWTYFAVENLPYHGHLITVIYDKDGSRYNQGSGLTVFVDGENVLNTEERYAEVSIPSAILPNLYPLVNIAANPSGPGNQYPKADATYTHAADFHYKAIDGVVYYDDVPDNRWSNIGSPNVNDTLTVTFARPRNISSVTLALLSNVGRGGSVDLPEKIEIYGSDGLLAAVGNSSELLANDRNEITFSETETDFVAVTLHRKARDVYVGVCELEVWAPPNRGPTYYAADAYLTGASTRVVRDSSTSSSSGAVVAVGPDSGAVSFPGVVSPDHGRFAMLTVGYRNGGGAAAELAVEVNHVPCANVSLAPTGGRYGTATVAVALAKDKNWVVLRWGDAKAGDAGIRIEYVKVPT</sequence>
<evidence type="ECO:0000259" key="2">
    <source>
        <dbReference type="Pfam" id="PF22422"/>
    </source>
</evidence>
<reference evidence="3 4" key="1">
    <citation type="submission" date="2018-06" db="EMBL/GenBank/DDBJ databases">
        <title>Complete Genomes of Monosporascus.</title>
        <authorList>
            <person name="Robinson A.J."/>
            <person name="Natvig D.O."/>
        </authorList>
    </citation>
    <scope>NUCLEOTIDE SEQUENCE [LARGE SCALE GENOMIC DNA]</scope>
    <source>
        <strain evidence="3 4">CBS 110550</strain>
    </source>
</reference>
<evidence type="ECO:0000259" key="1">
    <source>
        <dbReference type="Pfam" id="PF03633"/>
    </source>
</evidence>
<dbReference type="Proteomes" id="UP000293360">
    <property type="component" value="Unassembled WGS sequence"/>
</dbReference>